<evidence type="ECO:0000313" key="2">
    <source>
        <dbReference type="EMBL" id="KOB68954.1"/>
    </source>
</evidence>
<accession>A0A0L7L0Z9</accession>
<feature type="compositionally biased region" description="Basic residues" evidence="1">
    <location>
        <begin position="67"/>
        <end position="82"/>
    </location>
</feature>
<dbReference type="EMBL" id="JTDY01003823">
    <property type="protein sequence ID" value="KOB68954.1"/>
    <property type="molecule type" value="Genomic_DNA"/>
</dbReference>
<sequence>MRGTLLQEAQGSDRTPARDLQPRGYISHNYAEQSTSEDPRMMAFFDSLVQRELECLAEETDSLDGRRSKHSRTTKILGKSKSKNVSGTSTKGKRTPARRTRGPRRPAPRTMTITNSYTGHASNYTQGMEHLVDPLGVGQSRSLGVGQSRSLGLGQSHSRISAPSSERTDSDDAQLLFRNSGRVRVNDHHQQLHGARQQLHAGNGLPSGPAGSGADSLAGSGAESLAGCGAESLADIGAVERADRFGRRATSLQKLWQGKS</sequence>
<name>A0A0L7L0Z9_OPEBR</name>
<feature type="compositionally biased region" description="Polar residues" evidence="1">
    <location>
        <begin position="111"/>
        <end position="121"/>
    </location>
</feature>
<reference evidence="2 3" key="1">
    <citation type="journal article" date="2015" name="Genome Biol. Evol.">
        <title>The genome of winter moth (Operophtera brumata) provides a genomic perspective on sexual dimorphism and phenology.</title>
        <authorList>
            <person name="Derks M.F."/>
            <person name="Smit S."/>
            <person name="Salis L."/>
            <person name="Schijlen E."/>
            <person name="Bossers A."/>
            <person name="Mateman C."/>
            <person name="Pijl A.S."/>
            <person name="de Ridder D."/>
            <person name="Groenen M.A."/>
            <person name="Visser M.E."/>
            <person name="Megens H.J."/>
        </authorList>
    </citation>
    <scope>NUCLEOTIDE SEQUENCE [LARGE SCALE GENOMIC DNA]</scope>
    <source>
        <strain evidence="2">WM2013NL</strain>
        <tissue evidence="2">Head and thorax</tissue>
    </source>
</reference>
<feature type="compositionally biased region" description="Low complexity" evidence="1">
    <location>
        <begin position="201"/>
        <end position="222"/>
    </location>
</feature>
<comment type="caution">
    <text evidence="2">The sequence shown here is derived from an EMBL/GenBank/DDBJ whole genome shotgun (WGS) entry which is preliminary data.</text>
</comment>
<feature type="region of interest" description="Disordered" evidence="1">
    <location>
        <begin position="59"/>
        <end position="121"/>
    </location>
</feature>
<gene>
    <name evidence="2" type="ORF">OBRU01_18264</name>
</gene>
<feature type="compositionally biased region" description="Polar residues" evidence="1">
    <location>
        <begin position="139"/>
        <end position="165"/>
    </location>
</feature>
<feature type="compositionally biased region" description="Basic residues" evidence="1">
    <location>
        <begin position="91"/>
        <end position="107"/>
    </location>
</feature>
<keyword evidence="3" id="KW-1185">Reference proteome</keyword>
<feature type="region of interest" description="Disordered" evidence="1">
    <location>
        <begin position="139"/>
        <end position="171"/>
    </location>
</feature>
<evidence type="ECO:0000256" key="1">
    <source>
        <dbReference type="SAM" id="MobiDB-lite"/>
    </source>
</evidence>
<proteinExistence type="predicted"/>
<dbReference type="Proteomes" id="UP000037510">
    <property type="component" value="Unassembled WGS sequence"/>
</dbReference>
<protein>
    <submittedName>
        <fullName evidence="2">Wd-repeat protein</fullName>
    </submittedName>
</protein>
<organism evidence="2 3">
    <name type="scientific">Operophtera brumata</name>
    <name type="common">Winter moth</name>
    <name type="synonym">Phalaena brumata</name>
    <dbReference type="NCBI Taxonomy" id="104452"/>
    <lineage>
        <taxon>Eukaryota</taxon>
        <taxon>Metazoa</taxon>
        <taxon>Ecdysozoa</taxon>
        <taxon>Arthropoda</taxon>
        <taxon>Hexapoda</taxon>
        <taxon>Insecta</taxon>
        <taxon>Pterygota</taxon>
        <taxon>Neoptera</taxon>
        <taxon>Endopterygota</taxon>
        <taxon>Lepidoptera</taxon>
        <taxon>Glossata</taxon>
        <taxon>Ditrysia</taxon>
        <taxon>Geometroidea</taxon>
        <taxon>Geometridae</taxon>
        <taxon>Larentiinae</taxon>
        <taxon>Operophtera</taxon>
    </lineage>
</organism>
<feature type="region of interest" description="Disordered" evidence="1">
    <location>
        <begin position="1"/>
        <end position="25"/>
    </location>
</feature>
<dbReference type="STRING" id="104452.A0A0L7L0Z9"/>
<dbReference type="AlphaFoldDB" id="A0A0L7L0Z9"/>
<feature type="region of interest" description="Disordered" evidence="1">
    <location>
        <begin position="190"/>
        <end position="222"/>
    </location>
</feature>
<evidence type="ECO:0000313" key="3">
    <source>
        <dbReference type="Proteomes" id="UP000037510"/>
    </source>
</evidence>